<evidence type="ECO:0000256" key="2">
    <source>
        <dbReference type="ARBA" id="ARBA00039140"/>
    </source>
</evidence>
<dbReference type="InterPro" id="IPR035909">
    <property type="entry name" value="CheB_C"/>
</dbReference>
<feature type="active site" evidence="4">
    <location>
        <position position="130"/>
    </location>
</feature>
<evidence type="ECO:0000256" key="3">
    <source>
        <dbReference type="ARBA" id="ARBA00048267"/>
    </source>
</evidence>
<dbReference type="RefSeq" id="WP_144349243.1">
    <property type="nucleotide sequence ID" value="NZ_CP036259.1"/>
</dbReference>
<evidence type="ECO:0000256" key="4">
    <source>
        <dbReference type="PROSITE-ProRule" id="PRU00050"/>
    </source>
</evidence>
<dbReference type="Proteomes" id="UP000320776">
    <property type="component" value="Chromosome"/>
</dbReference>
<evidence type="ECO:0000313" key="7">
    <source>
        <dbReference type="Proteomes" id="UP000320776"/>
    </source>
</evidence>
<protein>
    <recommendedName>
        <fullName evidence="2">protein-glutamate methylesterase</fullName>
        <ecNumber evidence="2">3.1.1.61</ecNumber>
    </recommendedName>
</protein>
<feature type="domain" description="CheB-type methylesterase" evidence="5">
    <location>
        <begin position="1"/>
        <end position="188"/>
    </location>
</feature>
<evidence type="ECO:0000313" key="6">
    <source>
        <dbReference type="EMBL" id="QDR79632.1"/>
    </source>
</evidence>
<dbReference type="Pfam" id="PF01339">
    <property type="entry name" value="CheB_methylest"/>
    <property type="match status" value="1"/>
</dbReference>
<dbReference type="GO" id="GO:0005737">
    <property type="term" value="C:cytoplasm"/>
    <property type="evidence" value="ECO:0007669"/>
    <property type="project" value="InterPro"/>
</dbReference>
<dbReference type="KEGG" id="sted:SPTER_09100"/>
<dbReference type="Gene3D" id="3.40.50.180">
    <property type="entry name" value="Methylesterase CheB, C-terminal domain"/>
    <property type="match status" value="1"/>
</dbReference>
<comment type="catalytic activity">
    <reaction evidence="3">
        <text>[protein]-L-glutamate 5-O-methyl ester + H2O = L-glutamyl-[protein] + methanol + H(+)</text>
        <dbReference type="Rhea" id="RHEA:23236"/>
        <dbReference type="Rhea" id="RHEA-COMP:10208"/>
        <dbReference type="Rhea" id="RHEA-COMP:10311"/>
        <dbReference type="ChEBI" id="CHEBI:15377"/>
        <dbReference type="ChEBI" id="CHEBI:15378"/>
        <dbReference type="ChEBI" id="CHEBI:17790"/>
        <dbReference type="ChEBI" id="CHEBI:29973"/>
        <dbReference type="ChEBI" id="CHEBI:82795"/>
        <dbReference type="EC" id="3.1.1.61"/>
    </reaction>
</comment>
<dbReference type="OrthoDB" id="9793421at2"/>
<dbReference type="GO" id="GO:0000156">
    <property type="term" value="F:phosphorelay response regulator activity"/>
    <property type="evidence" value="ECO:0007669"/>
    <property type="project" value="InterPro"/>
</dbReference>
<keyword evidence="4" id="KW-0145">Chemotaxis</keyword>
<organism evidence="6 7">
    <name type="scientific">Sporomusa termitida</name>
    <dbReference type="NCBI Taxonomy" id="2377"/>
    <lineage>
        <taxon>Bacteria</taxon>
        <taxon>Bacillati</taxon>
        <taxon>Bacillota</taxon>
        <taxon>Negativicutes</taxon>
        <taxon>Selenomonadales</taxon>
        <taxon>Sporomusaceae</taxon>
        <taxon>Sporomusa</taxon>
    </lineage>
</organism>
<dbReference type="GO" id="GO:0006935">
    <property type="term" value="P:chemotaxis"/>
    <property type="evidence" value="ECO:0007669"/>
    <property type="project" value="UniProtKB-UniRule"/>
</dbReference>
<dbReference type="GO" id="GO:0008984">
    <property type="term" value="F:protein-glutamate methylesterase activity"/>
    <property type="evidence" value="ECO:0007669"/>
    <property type="project" value="UniProtKB-EC"/>
</dbReference>
<keyword evidence="7" id="KW-1185">Reference proteome</keyword>
<feature type="active site" evidence="4">
    <location>
        <position position="11"/>
    </location>
</feature>
<evidence type="ECO:0000256" key="1">
    <source>
        <dbReference type="ARBA" id="ARBA00022801"/>
    </source>
</evidence>
<gene>
    <name evidence="6" type="primary">cheB_1</name>
    <name evidence="6" type="ORF">SPTER_09100</name>
</gene>
<name>A0A517DQJ5_9FIRM</name>
<keyword evidence="1 4" id="KW-0378">Hydrolase</keyword>
<dbReference type="PANTHER" id="PTHR42872">
    <property type="entry name" value="PROTEIN-GLUTAMATE METHYLESTERASE/PROTEIN-GLUTAMINE GLUTAMINASE"/>
    <property type="match status" value="1"/>
</dbReference>
<sequence>MNYGIVVAGASLGGLHALRTLLQGLPKDFPLPVAIVQHRGKDSGEPLSTYLQSCSALEIVEAEDKDKIVSGRVYVAPADYHLLIEDGWFSLSTEPQVRYSRPSIDILFESAAYAYGKKAIGVLLTGANQDGAAGLKKIKERGGLTIAQDPVTAECGVMPGSAIAARAVDRVLPLERISGFLREKATRAIPQGEKI</sequence>
<dbReference type="CDD" id="cd16433">
    <property type="entry name" value="CheB"/>
    <property type="match status" value="1"/>
</dbReference>
<proteinExistence type="predicted"/>
<dbReference type="EC" id="3.1.1.61" evidence="2"/>
<dbReference type="PANTHER" id="PTHR42872:SF3">
    <property type="entry name" value="PROTEIN-GLUTAMATE METHYLESTERASE_PROTEIN-GLUTAMINE GLUTAMINASE 1"/>
    <property type="match status" value="1"/>
</dbReference>
<accession>A0A517DQJ5</accession>
<dbReference type="EMBL" id="CP036259">
    <property type="protein sequence ID" value="QDR79632.1"/>
    <property type="molecule type" value="Genomic_DNA"/>
</dbReference>
<evidence type="ECO:0000259" key="5">
    <source>
        <dbReference type="PROSITE" id="PS50122"/>
    </source>
</evidence>
<reference evidence="6 7" key="1">
    <citation type="submission" date="2019-02" db="EMBL/GenBank/DDBJ databases">
        <title>Closed genome of Sporomusa termitida DSM 4440.</title>
        <authorList>
            <person name="Poehlein A."/>
            <person name="Daniel R."/>
        </authorList>
    </citation>
    <scope>NUCLEOTIDE SEQUENCE [LARGE SCALE GENOMIC DNA]</scope>
    <source>
        <strain evidence="6 7">DSM 4440</strain>
    </source>
</reference>
<dbReference type="InterPro" id="IPR000673">
    <property type="entry name" value="Sig_transdc_resp-reg_Me-estase"/>
</dbReference>
<dbReference type="PROSITE" id="PS50122">
    <property type="entry name" value="CHEB"/>
    <property type="match status" value="1"/>
</dbReference>
<dbReference type="SUPFAM" id="SSF52738">
    <property type="entry name" value="Methylesterase CheB, C-terminal domain"/>
    <property type="match status" value="1"/>
</dbReference>
<dbReference type="AlphaFoldDB" id="A0A517DQJ5"/>
<feature type="active site" evidence="4">
    <location>
        <position position="38"/>
    </location>
</feature>